<reference evidence="1 2" key="1">
    <citation type="journal article" date="2020" name="Cell">
        <title>Large-Scale Comparative Analyses of Tick Genomes Elucidate Their Genetic Diversity and Vector Capacities.</title>
        <authorList>
            <consortium name="Tick Genome and Microbiome Consortium (TIGMIC)"/>
            <person name="Jia N."/>
            <person name="Wang J."/>
            <person name="Shi W."/>
            <person name="Du L."/>
            <person name="Sun Y."/>
            <person name="Zhan W."/>
            <person name="Jiang J.F."/>
            <person name="Wang Q."/>
            <person name="Zhang B."/>
            <person name="Ji P."/>
            <person name="Bell-Sakyi L."/>
            <person name="Cui X.M."/>
            <person name="Yuan T.T."/>
            <person name="Jiang B.G."/>
            <person name="Yang W.F."/>
            <person name="Lam T.T."/>
            <person name="Chang Q.C."/>
            <person name="Ding S.J."/>
            <person name="Wang X.J."/>
            <person name="Zhu J.G."/>
            <person name="Ruan X.D."/>
            <person name="Zhao L."/>
            <person name="Wei J.T."/>
            <person name="Ye R.Z."/>
            <person name="Que T.C."/>
            <person name="Du C.H."/>
            <person name="Zhou Y.H."/>
            <person name="Cheng J.X."/>
            <person name="Dai P.F."/>
            <person name="Guo W.B."/>
            <person name="Han X.H."/>
            <person name="Huang E.J."/>
            <person name="Li L.F."/>
            <person name="Wei W."/>
            <person name="Gao Y.C."/>
            <person name="Liu J.Z."/>
            <person name="Shao H.Z."/>
            <person name="Wang X."/>
            <person name="Wang C.C."/>
            <person name="Yang T.C."/>
            <person name="Huo Q.B."/>
            <person name="Li W."/>
            <person name="Chen H.Y."/>
            <person name="Chen S.E."/>
            <person name="Zhou L.G."/>
            <person name="Ni X.B."/>
            <person name="Tian J.H."/>
            <person name="Sheng Y."/>
            <person name="Liu T."/>
            <person name="Pan Y.S."/>
            <person name="Xia L.Y."/>
            <person name="Li J."/>
            <person name="Zhao F."/>
            <person name="Cao W.C."/>
        </authorList>
    </citation>
    <scope>NUCLEOTIDE SEQUENCE [LARGE SCALE GENOMIC DNA]</scope>
    <source>
        <strain evidence="1">Iper-2018</strain>
    </source>
</reference>
<sequence>MFGNVEVKVLVYADDGAILCCNKKSVAKVVELTREFCDAAGAAANWDKCCGFRHGFWATTPSTFEGISWTCMYASQNALPTWSISRRSAKKHSNRLSGAASVQRERRHRRCRRVNQTVEPSRNPAGYAVRLSATRRGQGRCERRRRTPQLEQRTPSEREESARESSGSLKSGPSAPRVGPVSPASAATEDTSAARVAAAAAAARAASDAMRSARLSGHAARCWWTLLVCCACGLNCE</sequence>
<organism evidence="1 2">
    <name type="scientific">Ixodes persulcatus</name>
    <name type="common">Taiga tick</name>
    <dbReference type="NCBI Taxonomy" id="34615"/>
    <lineage>
        <taxon>Eukaryota</taxon>
        <taxon>Metazoa</taxon>
        <taxon>Ecdysozoa</taxon>
        <taxon>Arthropoda</taxon>
        <taxon>Chelicerata</taxon>
        <taxon>Arachnida</taxon>
        <taxon>Acari</taxon>
        <taxon>Parasitiformes</taxon>
        <taxon>Ixodida</taxon>
        <taxon>Ixodoidea</taxon>
        <taxon>Ixodidae</taxon>
        <taxon>Ixodinae</taxon>
        <taxon>Ixodes</taxon>
    </lineage>
</organism>
<evidence type="ECO:0000313" key="1">
    <source>
        <dbReference type="EMBL" id="KAG0433740.1"/>
    </source>
</evidence>
<protein>
    <submittedName>
        <fullName evidence="1">Uncharacterized protein</fullName>
    </submittedName>
</protein>
<dbReference type="Proteomes" id="UP000805193">
    <property type="component" value="Unassembled WGS sequence"/>
</dbReference>
<evidence type="ECO:0000313" key="2">
    <source>
        <dbReference type="Proteomes" id="UP000805193"/>
    </source>
</evidence>
<keyword evidence="2" id="KW-1185">Reference proteome</keyword>
<comment type="caution">
    <text evidence="1">The sequence shown here is derived from an EMBL/GenBank/DDBJ whole genome shotgun (WGS) entry which is preliminary data.</text>
</comment>
<proteinExistence type="predicted"/>
<gene>
    <name evidence="1" type="ORF">HPB47_019642</name>
</gene>
<name>A0AC60QHL7_IXOPE</name>
<accession>A0AC60QHL7</accession>
<dbReference type="EMBL" id="JABSTQ010009034">
    <property type="protein sequence ID" value="KAG0433740.1"/>
    <property type="molecule type" value="Genomic_DNA"/>
</dbReference>